<name>A0AAV1KB72_9NEOP</name>
<dbReference type="Gene3D" id="3.30.420.10">
    <property type="entry name" value="Ribonuclease H-like superfamily/Ribonuclease H"/>
    <property type="match status" value="1"/>
</dbReference>
<dbReference type="InterPro" id="IPR036397">
    <property type="entry name" value="RNaseH_sf"/>
</dbReference>
<dbReference type="InterPro" id="IPR012337">
    <property type="entry name" value="RNaseH-like_sf"/>
</dbReference>
<accession>A0AAV1KB72</accession>
<organism evidence="1 2">
    <name type="scientific">Parnassius mnemosyne</name>
    <name type="common">clouded apollo</name>
    <dbReference type="NCBI Taxonomy" id="213953"/>
    <lineage>
        <taxon>Eukaryota</taxon>
        <taxon>Metazoa</taxon>
        <taxon>Ecdysozoa</taxon>
        <taxon>Arthropoda</taxon>
        <taxon>Hexapoda</taxon>
        <taxon>Insecta</taxon>
        <taxon>Pterygota</taxon>
        <taxon>Neoptera</taxon>
        <taxon>Endopterygota</taxon>
        <taxon>Lepidoptera</taxon>
        <taxon>Glossata</taxon>
        <taxon>Ditrysia</taxon>
        <taxon>Papilionoidea</taxon>
        <taxon>Papilionidae</taxon>
        <taxon>Parnassiinae</taxon>
        <taxon>Parnassini</taxon>
        <taxon>Parnassius</taxon>
        <taxon>Driopa</taxon>
    </lineage>
</organism>
<reference evidence="1 2" key="1">
    <citation type="submission" date="2023-11" db="EMBL/GenBank/DDBJ databases">
        <authorList>
            <person name="Hedman E."/>
            <person name="Englund M."/>
            <person name="Stromberg M."/>
            <person name="Nyberg Akerstrom W."/>
            <person name="Nylinder S."/>
            <person name="Jareborg N."/>
            <person name="Kallberg Y."/>
            <person name="Kronander E."/>
        </authorList>
    </citation>
    <scope>NUCLEOTIDE SEQUENCE [LARGE SCALE GENOMIC DNA]</scope>
</reference>
<protein>
    <submittedName>
        <fullName evidence="1">Uncharacterized protein</fullName>
    </submittedName>
</protein>
<dbReference type="AlphaFoldDB" id="A0AAV1KB72"/>
<evidence type="ECO:0000313" key="2">
    <source>
        <dbReference type="Proteomes" id="UP001314205"/>
    </source>
</evidence>
<dbReference type="Proteomes" id="UP001314205">
    <property type="component" value="Unassembled WGS sequence"/>
</dbReference>
<dbReference type="SUPFAM" id="SSF53098">
    <property type="entry name" value="Ribonuclease H-like"/>
    <property type="match status" value="1"/>
</dbReference>
<proteinExistence type="predicted"/>
<sequence>MQITSTSTEPCQRISLNIVGPLPEAGPAKLRFILTIQDDLSKFSCAYPIRSTTAEKTSECLLHQFLAFLR</sequence>
<keyword evidence="2" id="KW-1185">Reference proteome</keyword>
<dbReference type="GO" id="GO:0003676">
    <property type="term" value="F:nucleic acid binding"/>
    <property type="evidence" value="ECO:0007669"/>
    <property type="project" value="InterPro"/>
</dbReference>
<comment type="caution">
    <text evidence="1">The sequence shown here is derived from an EMBL/GenBank/DDBJ whole genome shotgun (WGS) entry which is preliminary data.</text>
</comment>
<dbReference type="EMBL" id="CAVLGL010000013">
    <property type="protein sequence ID" value="CAK1580065.1"/>
    <property type="molecule type" value="Genomic_DNA"/>
</dbReference>
<gene>
    <name evidence="1" type="ORF">PARMNEM_LOCUS1917</name>
</gene>
<evidence type="ECO:0000313" key="1">
    <source>
        <dbReference type="EMBL" id="CAK1580065.1"/>
    </source>
</evidence>